<protein>
    <submittedName>
        <fullName evidence="1">Uncharacterized protein</fullName>
    </submittedName>
</protein>
<dbReference type="EMBL" id="BDQK01000016">
    <property type="protein sequence ID" value="GBF82174.1"/>
    <property type="molecule type" value="Genomic_DNA"/>
</dbReference>
<keyword evidence="2" id="KW-1185">Reference proteome</keyword>
<evidence type="ECO:0000313" key="2">
    <source>
        <dbReference type="Proteomes" id="UP000287247"/>
    </source>
</evidence>
<sequence length="263" mass="30284">MISTKYCLSTLAIGSPYRLAAQRLAQQVQNSGIDLVIATDVPQDFQKYSNVIARKIRRRSIFYVYNDKRLAISMALENHECTVFVDADSQIIDPLPKELNVSPGLTAETPTKSLEECLIKYYPHNAEKFFELANKLNINVSQAKWVCENLMIIRKDQGRESEFLEAWELSDRWLGLRKVFQGDGSFIGLAAAKAGWKIHDNLELSNLRKLIIHEGRNSLKITARDNSHRDKILFKINNKIGLYWRILIAYIITFKQSIFTKKF</sequence>
<dbReference type="Proteomes" id="UP000287247">
    <property type="component" value="Unassembled WGS sequence"/>
</dbReference>
<accession>A0A401ILN2</accession>
<name>A0A401ILN2_APHSA</name>
<proteinExistence type="predicted"/>
<gene>
    <name evidence="1" type="ORF">AsFPU1_3602</name>
</gene>
<evidence type="ECO:0000313" key="1">
    <source>
        <dbReference type="EMBL" id="GBF82174.1"/>
    </source>
</evidence>
<reference evidence="2" key="1">
    <citation type="submission" date="2017-05" db="EMBL/GenBank/DDBJ databases">
        <title>Physiological properties and genetic analysis related to exopolysaccharide production of fresh-water unicellular cyanobacterium Aphanothece sacrum, Suizenji Nori, that has been cultured as a food source in Japan.</title>
        <authorList>
            <person name="Kanesaki Y."/>
            <person name="Yoshikawa S."/>
            <person name="Ohki K."/>
        </authorList>
    </citation>
    <scope>NUCLEOTIDE SEQUENCE [LARGE SCALE GENOMIC DNA]</scope>
    <source>
        <strain evidence="2">FPU1</strain>
    </source>
</reference>
<dbReference type="OrthoDB" id="479717at2"/>
<dbReference type="AlphaFoldDB" id="A0A401ILN2"/>
<dbReference type="RefSeq" id="WP_124978668.1">
    <property type="nucleotide sequence ID" value="NZ_BDQK01000016.1"/>
</dbReference>
<comment type="caution">
    <text evidence="1">The sequence shown here is derived from an EMBL/GenBank/DDBJ whole genome shotgun (WGS) entry which is preliminary data.</text>
</comment>
<organism evidence="1 2">
    <name type="scientific">Aphanothece sacrum FPU1</name>
    <dbReference type="NCBI Taxonomy" id="1920663"/>
    <lineage>
        <taxon>Bacteria</taxon>
        <taxon>Bacillati</taxon>
        <taxon>Cyanobacteriota</taxon>
        <taxon>Cyanophyceae</taxon>
        <taxon>Oscillatoriophycideae</taxon>
        <taxon>Chroococcales</taxon>
        <taxon>Aphanothecaceae</taxon>
        <taxon>Aphanothece</taxon>
    </lineage>
</organism>